<comment type="caution">
    <text evidence="2">The sequence shown here is derived from an EMBL/GenBank/DDBJ whole genome shotgun (WGS) entry which is preliminary data.</text>
</comment>
<evidence type="ECO:0008006" key="4">
    <source>
        <dbReference type="Google" id="ProtNLM"/>
    </source>
</evidence>
<gene>
    <name evidence="2" type="ORF">ACFQZV_08005</name>
</gene>
<name>A0ABW2ZRH2_9MICO</name>
<feature type="transmembrane region" description="Helical" evidence="1">
    <location>
        <begin position="116"/>
        <end position="134"/>
    </location>
</feature>
<feature type="transmembrane region" description="Helical" evidence="1">
    <location>
        <begin position="36"/>
        <end position="54"/>
    </location>
</feature>
<dbReference type="EMBL" id="JBHTIM010000001">
    <property type="protein sequence ID" value="MFD0781242.1"/>
    <property type="molecule type" value="Genomic_DNA"/>
</dbReference>
<evidence type="ECO:0000256" key="1">
    <source>
        <dbReference type="SAM" id="Phobius"/>
    </source>
</evidence>
<proteinExistence type="predicted"/>
<accession>A0ABW2ZRH2</accession>
<keyword evidence="3" id="KW-1185">Reference proteome</keyword>
<reference evidence="3" key="1">
    <citation type="journal article" date="2019" name="Int. J. Syst. Evol. Microbiol.">
        <title>The Global Catalogue of Microorganisms (GCM) 10K type strain sequencing project: providing services to taxonomists for standard genome sequencing and annotation.</title>
        <authorList>
            <consortium name="The Broad Institute Genomics Platform"/>
            <consortium name="The Broad Institute Genome Sequencing Center for Infectious Disease"/>
            <person name="Wu L."/>
            <person name="Ma J."/>
        </authorList>
    </citation>
    <scope>NUCLEOTIDE SEQUENCE [LARGE SCALE GENOMIC DNA]</scope>
    <source>
        <strain evidence="3">CCUG 50754</strain>
    </source>
</reference>
<dbReference type="Proteomes" id="UP001597042">
    <property type="component" value="Unassembled WGS sequence"/>
</dbReference>
<feature type="transmembrane region" description="Helical" evidence="1">
    <location>
        <begin position="61"/>
        <end position="81"/>
    </location>
</feature>
<organism evidence="2 3">
    <name type="scientific">Microbacterium koreense</name>
    <dbReference type="NCBI Taxonomy" id="323761"/>
    <lineage>
        <taxon>Bacteria</taxon>
        <taxon>Bacillati</taxon>
        <taxon>Actinomycetota</taxon>
        <taxon>Actinomycetes</taxon>
        <taxon>Micrococcales</taxon>
        <taxon>Microbacteriaceae</taxon>
        <taxon>Microbacterium</taxon>
    </lineage>
</organism>
<feature type="transmembrane region" description="Helical" evidence="1">
    <location>
        <begin position="12"/>
        <end position="30"/>
    </location>
</feature>
<sequence length="202" mass="21066">MAQSRGLRVVRGTIVASIATFIALMSHVAAGGALPALLGIAVPWVLSVMVCTLLTGRSLSLARLSLGVVLSQTLYHLLFVLGTPSSSRATAVHMHGHVQTLSGEPAFVESMMHGGAAMWVSHAVAAIVTIAVVYRGETAARRLGALARDLLSAVRRRLIVPAFAAPTPRPVPVVASELRALPSLGRHADSVARRGPPSLLLV</sequence>
<evidence type="ECO:0000313" key="2">
    <source>
        <dbReference type="EMBL" id="MFD0781242.1"/>
    </source>
</evidence>
<keyword evidence="1" id="KW-0472">Membrane</keyword>
<protein>
    <recommendedName>
        <fullName evidence="4">Integral membrane protein</fullName>
    </recommendedName>
</protein>
<evidence type="ECO:0000313" key="3">
    <source>
        <dbReference type="Proteomes" id="UP001597042"/>
    </source>
</evidence>
<keyword evidence="1" id="KW-1133">Transmembrane helix</keyword>
<dbReference type="RefSeq" id="WP_378749960.1">
    <property type="nucleotide sequence ID" value="NZ_JBHSSV010000002.1"/>
</dbReference>
<keyword evidence="1" id="KW-0812">Transmembrane</keyword>